<keyword evidence="5 9" id="KW-0653">Protein transport</keyword>
<evidence type="ECO:0000256" key="5">
    <source>
        <dbReference type="ARBA" id="ARBA00022927"/>
    </source>
</evidence>
<evidence type="ECO:0000256" key="7">
    <source>
        <dbReference type="ARBA" id="ARBA00023010"/>
    </source>
</evidence>
<evidence type="ECO:0000256" key="1">
    <source>
        <dbReference type="ARBA" id="ARBA00004141"/>
    </source>
</evidence>
<dbReference type="GO" id="GO:0015450">
    <property type="term" value="F:protein-transporting ATPase activity"/>
    <property type="evidence" value="ECO:0007669"/>
    <property type="project" value="UniProtKB-UniRule"/>
</dbReference>
<evidence type="ECO:0000256" key="9">
    <source>
        <dbReference type="RuleBase" id="RU365087"/>
    </source>
</evidence>
<dbReference type="NCBIfam" id="TIGR00810">
    <property type="entry name" value="secG"/>
    <property type="match status" value="1"/>
</dbReference>
<comment type="function">
    <text evidence="9">Involved in protein export. Participates in an early event of protein translocation.</text>
</comment>
<comment type="caution">
    <text evidence="10">The sequence shown here is derived from an EMBL/GenBank/DDBJ whole genome shotgun (WGS) entry which is preliminary data.</text>
</comment>
<dbReference type="GO" id="GO:0005886">
    <property type="term" value="C:plasma membrane"/>
    <property type="evidence" value="ECO:0007669"/>
    <property type="project" value="UniProtKB-SubCell"/>
</dbReference>
<evidence type="ECO:0000256" key="4">
    <source>
        <dbReference type="ARBA" id="ARBA00022692"/>
    </source>
</evidence>
<dbReference type="AlphaFoldDB" id="A0A1G1V170"/>
<dbReference type="EMBL" id="MHBW01000016">
    <property type="protein sequence ID" value="OGY09106.1"/>
    <property type="molecule type" value="Genomic_DNA"/>
</dbReference>
<feature type="transmembrane region" description="Helical" evidence="9">
    <location>
        <begin position="49"/>
        <end position="69"/>
    </location>
</feature>
<accession>A0A1G1V170</accession>
<organism evidence="10 11">
    <name type="scientific">Candidatus Blackburnbacteria bacterium RIFCSPHIGHO2_01_FULL_43_15b</name>
    <dbReference type="NCBI Taxonomy" id="1797513"/>
    <lineage>
        <taxon>Bacteria</taxon>
        <taxon>Candidatus Blackburniibacteriota</taxon>
    </lineage>
</organism>
<gene>
    <name evidence="10" type="ORF">A2782_00085</name>
</gene>
<reference evidence="10 11" key="1">
    <citation type="journal article" date="2016" name="Nat. Commun.">
        <title>Thousands of microbial genomes shed light on interconnected biogeochemical processes in an aquifer system.</title>
        <authorList>
            <person name="Anantharaman K."/>
            <person name="Brown C.T."/>
            <person name="Hug L.A."/>
            <person name="Sharon I."/>
            <person name="Castelle C.J."/>
            <person name="Probst A.J."/>
            <person name="Thomas B.C."/>
            <person name="Singh A."/>
            <person name="Wilkins M.J."/>
            <person name="Karaoz U."/>
            <person name="Brodie E.L."/>
            <person name="Williams K.H."/>
            <person name="Hubbard S.S."/>
            <person name="Banfield J.F."/>
        </authorList>
    </citation>
    <scope>NUCLEOTIDE SEQUENCE [LARGE SCALE GENOMIC DNA]</scope>
</reference>
<evidence type="ECO:0000313" key="11">
    <source>
        <dbReference type="Proteomes" id="UP000177967"/>
    </source>
</evidence>
<keyword evidence="8 9" id="KW-0472">Membrane</keyword>
<dbReference type="STRING" id="1797513.A2782_00085"/>
<evidence type="ECO:0000313" key="10">
    <source>
        <dbReference type="EMBL" id="OGY09106.1"/>
    </source>
</evidence>
<keyword evidence="4 9" id="KW-0812">Transmembrane</keyword>
<keyword evidence="6 9" id="KW-1133">Transmembrane helix</keyword>
<evidence type="ECO:0000256" key="8">
    <source>
        <dbReference type="ARBA" id="ARBA00023136"/>
    </source>
</evidence>
<comment type="subcellular location">
    <subcellularLocation>
        <location evidence="9">Cell membrane</location>
        <topology evidence="9">Multi-pass membrane protein</topology>
    </subcellularLocation>
    <subcellularLocation>
        <location evidence="1">Membrane</location>
        <topology evidence="1">Multi-pass membrane protein</topology>
    </subcellularLocation>
</comment>
<keyword evidence="7 9" id="KW-0811">Translocation</keyword>
<dbReference type="Proteomes" id="UP000177967">
    <property type="component" value="Unassembled WGS sequence"/>
</dbReference>
<evidence type="ECO:0000256" key="2">
    <source>
        <dbReference type="ARBA" id="ARBA00008445"/>
    </source>
</evidence>
<evidence type="ECO:0000256" key="3">
    <source>
        <dbReference type="ARBA" id="ARBA00022448"/>
    </source>
</evidence>
<name>A0A1G1V170_9BACT</name>
<comment type="similarity">
    <text evidence="2 9">Belongs to the SecG family.</text>
</comment>
<dbReference type="InterPro" id="IPR004692">
    <property type="entry name" value="SecG"/>
</dbReference>
<comment type="caution">
    <text evidence="9">Lacks conserved residue(s) required for the propagation of feature annotation.</text>
</comment>
<sequence length="70" mass="7652">MSPIMIIQVVLAILLVIFVLIQNRGAGLGSSWGGSGEFYVTRRGFEKLLFRATITTAILFVTFSFLGLIS</sequence>
<proteinExistence type="inferred from homology"/>
<dbReference type="Pfam" id="PF03840">
    <property type="entry name" value="SecG"/>
    <property type="match status" value="1"/>
</dbReference>
<keyword evidence="3 9" id="KW-0813">Transport</keyword>
<keyword evidence="9" id="KW-1003">Cell membrane</keyword>
<dbReference type="GO" id="GO:0009306">
    <property type="term" value="P:protein secretion"/>
    <property type="evidence" value="ECO:0007669"/>
    <property type="project" value="UniProtKB-UniRule"/>
</dbReference>
<protein>
    <recommendedName>
        <fullName evidence="9">Protein-export membrane protein SecG</fullName>
    </recommendedName>
</protein>
<evidence type="ECO:0000256" key="6">
    <source>
        <dbReference type="ARBA" id="ARBA00022989"/>
    </source>
</evidence>